<accession>A0A3P8BXJ5</accession>
<evidence type="ECO:0000259" key="9">
    <source>
        <dbReference type="PROSITE" id="PS50157"/>
    </source>
</evidence>
<dbReference type="SUPFAM" id="SSF57667">
    <property type="entry name" value="beta-beta-alpha zinc fingers"/>
    <property type="match status" value="1"/>
</dbReference>
<dbReference type="Gene3D" id="3.30.160.60">
    <property type="entry name" value="Classic Zinc Finger"/>
    <property type="match status" value="1"/>
</dbReference>
<proteinExistence type="predicted"/>
<dbReference type="EMBL" id="UZAH01030516">
    <property type="protein sequence ID" value="VDP10824.1"/>
    <property type="molecule type" value="Genomic_DNA"/>
</dbReference>
<evidence type="ECO:0000313" key="12">
    <source>
        <dbReference type="WBParaSite" id="HPBE_0001818301-mRNA-1"/>
    </source>
</evidence>
<keyword evidence="4 8" id="KW-0863">Zinc-finger</keyword>
<keyword evidence="3" id="KW-0677">Repeat</keyword>
<dbReference type="Pfam" id="PF00096">
    <property type="entry name" value="zf-C2H2"/>
    <property type="match status" value="1"/>
</dbReference>
<reference evidence="12" key="2">
    <citation type="submission" date="2019-09" db="UniProtKB">
        <authorList>
            <consortium name="WormBaseParasite"/>
        </authorList>
    </citation>
    <scope>IDENTIFICATION</scope>
</reference>
<evidence type="ECO:0000256" key="8">
    <source>
        <dbReference type="PROSITE-ProRule" id="PRU00042"/>
    </source>
</evidence>
<dbReference type="PANTHER" id="PTHR24409">
    <property type="entry name" value="ZINC FINGER PROTEIN 142"/>
    <property type="match status" value="1"/>
</dbReference>
<protein>
    <submittedName>
        <fullName evidence="12">C2H2-type domain-containing protein</fullName>
    </submittedName>
</protein>
<reference evidence="10 11" key="1">
    <citation type="submission" date="2018-11" db="EMBL/GenBank/DDBJ databases">
        <authorList>
            <consortium name="Pathogen Informatics"/>
        </authorList>
    </citation>
    <scope>NUCLEOTIDE SEQUENCE [LARGE SCALE GENOMIC DNA]</scope>
</reference>
<feature type="domain" description="C2H2-type" evidence="9">
    <location>
        <begin position="153"/>
        <end position="181"/>
    </location>
</feature>
<evidence type="ECO:0000256" key="1">
    <source>
        <dbReference type="ARBA" id="ARBA00004123"/>
    </source>
</evidence>
<evidence type="ECO:0000313" key="11">
    <source>
        <dbReference type="Proteomes" id="UP000050761"/>
    </source>
</evidence>
<keyword evidence="11" id="KW-1185">Reference proteome</keyword>
<dbReference type="GO" id="GO:0000981">
    <property type="term" value="F:DNA-binding transcription factor activity, RNA polymerase II-specific"/>
    <property type="evidence" value="ECO:0007669"/>
    <property type="project" value="TreeGrafter"/>
</dbReference>
<keyword evidence="2" id="KW-0479">Metal-binding</keyword>
<feature type="domain" description="C2H2-type" evidence="9">
    <location>
        <begin position="100"/>
        <end position="126"/>
    </location>
</feature>
<dbReference type="PANTHER" id="PTHR24409:SF295">
    <property type="entry name" value="AZ2-RELATED"/>
    <property type="match status" value="1"/>
</dbReference>
<evidence type="ECO:0000256" key="4">
    <source>
        <dbReference type="ARBA" id="ARBA00022771"/>
    </source>
</evidence>
<dbReference type="OrthoDB" id="6020621at2759"/>
<dbReference type="InterPro" id="IPR013087">
    <property type="entry name" value="Znf_C2H2_type"/>
</dbReference>
<evidence type="ECO:0000256" key="5">
    <source>
        <dbReference type="ARBA" id="ARBA00022833"/>
    </source>
</evidence>
<evidence type="ECO:0000256" key="6">
    <source>
        <dbReference type="ARBA" id="ARBA00023125"/>
    </source>
</evidence>
<dbReference type="WBParaSite" id="HPBE_0001818301-mRNA-1">
    <property type="protein sequence ID" value="HPBE_0001818301-mRNA-1"/>
    <property type="gene ID" value="HPBE_0001818301"/>
</dbReference>
<dbReference type="GO" id="GO:0008270">
    <property type="term" value="F:zinc ion binding"/>
    <property type="evidence" value="ECO:0007669"/>
    <property type="project" value="UniProtKB-KW"/>
</dbReference>
<dbReference type="GO" id="GO:0005634">
    <property type="term" value="C:nucleus"/>
    <property type="evidence" value="ECO:0007669"/>
    <property type="project" value="UniProtKB-SubCell"/>
</dbReference>
<dbReference type="AlphaFoldDB" id="A0A3P8BXJ5"/>
<keyword evidence="5" id="KW-0862">Zinc</keyword>
<evidence type="ECO:0000256" key="3">
    <source>
        <dbReference type="ARBA" id="ARBA00022737"/>
    </source>
</evidence>
<evidence type="ECO:0000256" key="2">
    <source>
        <dbReference type="ARBA" id="ARBA00022723"/>
    </source>
</evidence>
<comment type="subcellular location">
    <subcellularLocation>
        <location evidence="1">Nucleus</location>
    </subcellularLocation>
</comment>
<dbReference type="SMART" id="SM00355">
    <property type="entry name" value="ZnF_C2H2"/>
    <property type="match status" value="4"/>
</dbReference>
<dbReference type="Proteomes" id="UP000050761">
    <property type="component" value="Unassembled WGS sequence"/>
</dbReference>
<dbReference type="PROSITE" id="PS00028">
    <property type="entry name" value="ZINC_FINGER_C2H2_1"/>
    <property type="match status" value="2"/>
</dbReference>
<keyword evidence="7" id="KW-0539">Nucleus</keyword>
<name>A0A3P8BXJ5_HELPZ</name>
<dbReference type="GO" id="GO:0000977">
    <property type="term" value="F:RNA polymerase II transcription regulatory region sequence-specific DNA binding"/>
    <property type="evidence" value="ECO:0007669"/>
    <property type="project" value="TreeGrafter"/>
</dbReference>
<keyword evidence="6" id="KW-0238">DNA-binding</keyword>
<organism evidence="10">
    <name type="scientific">Heligmosomoides polygyrus</name>
    <name type="common">Parasitic roundworm</name>
    <dbReference type="NCBI Taxonomy" id="6339"/>
    <lineage>
        <taxon>Eukaryota</taxon>
        <taxon>Metazoa</taxon>
        <taxon>Ecdysozoa</taxon>
        <taxon>Nematoda</taxon>
        <taxon>Chromadorea</taxon>
        <taxon>Rhabditida</taxon>
        <taxon>Rhabditina</taxon>
        <taxon>Rhabditomorpha</taxon>
        <taxon>Strongyloidea</taxon>
        <taxon>Heligmosomidae</taxon>
        <taxon>Heligmosomoides</taxon>
    </lineage>
</organism>
<dbReference type="FunFam" id="3.30.160.60:FF:000045">
    <property type="entry name" value="ZFP69 zinc finger protein B"/>
    <property type="match status" value="1"/>
</dbReference>
<sequence>MSGVSHESVFFFRYLVKHVTRVHSKEKEDRTPLECAICGKCFPRLSHLQRHQLIHIKEREWGCPFCEQSFVQKVSAFLMCGLITSVILRIDSRLNRHRSLKCRNCGETFDGYASLRAHELRQRSHAHVCSCGASFTREPELAHRDSCRKRGSFLCLVCERVFTQRIQLDRHWNKEHFSNAQCEECGWIAAAPLRKAEHALDVHKKRVCGYCDAEDPADDHVSAEHWKRLRKSIPVQKPNKKPLRHAFIQDVAIFTRLIAKNPVCMEYTHTYQRYKHKYFRFTFKQAVFTLPIK</sequence>
<feature type="domain" description="C2H2-type" evidence="9">
    <location>
        <begin position="33"/>
        <end position="60"/>
    </location>
</feature>
<evidence type="ECO:0000256" key="7">
    <source>
        <dbReference type="ARBA" id="ARBA00023242"/>
    </source>
</evidence>
<dbReference type="PROSITE" id="PS50157">
    <property type="entry name" value="ZINC_FINGER_C2H2_2"/>
    <property type="match status" value="3"/>
</dbReference>
<evidence type="ECO:0000313" key="10">
    <source>
        <dbReference type="EMBL" id="VDP10824.1"/>
    </source>
</evidence>
<gene>
    <name evidence="10" type="ORF">HPBE_LOCUS18182</name>
</gene>
<dbReference type="InterPro" id="IPR036236">
    <property type="entry name" value="Znf_C2H2_sf"/>
</dbReference>